<dbReference type="AlphaFoldDB" id="A0A6A4N9J8"/>
<sequence>MFLSRVFGRTLFAAARSKSYTSPACLSQPDLTFQDSTALPK</sequence>
<dbReference type="Proteomes" id="UP000447434">
    <property type="component" value="Chromosome 23"/>
</dbReference>
<proteinExistence type="predicted"/>
<accession>A0A6A4N9J8</accession>
<keyword evidence="2" id="KW-1185">Reference proteome</keyword>
<evidence type="ECO:0000313" key="1">
    <source>
        <dbReference type="EMBL" id="KAE9586632.1"/>
    </source>
</evidence>
<organism evidence="1 2">
    <name type="scientific">Lupinus albus</name>
    <name type="common">White lupine</name>
    <name type="synonym">Lupinus termis</name>
    <dbReference type="NCBI Taxonomy" id="3870"/>
    <lineage>
        <taxon>Eukaryota</taxon>
        <taxon>Viridiplantae</taxon>
        <taxon>Streptophyta</taxon>
        <taxon>Embryophyta</taxon>
        <taxon>Tracheophyta</taxon>
        <taxon>Spermatophyta</taxon>
        <taxon>Magnoliopsida</taxon>
        <taxon>eudicotyledons</taxon>
        <taxon>Gunneridae</taxon>
        <taxon>Pentapetalae</taxon>
        <taxon>rosids</taxon>
        <taxon>fabids</taxon>
        <taxon>Fabales</taxon>
        <taxon>Fabaceae</taxon>
        <taxon>Papilionoideae</taxon>
        <taxon>50 kb inversion clade</taxon>
        <taxon>genistoids sensu lato</taxon>
        <taxon>core genistoids</taxon>
        <taxon>Genisteae</taxon>
        <taxon>Lupinus</taxon>
    </lineage>
</organism>
<protein>
    <submittedName>
        <fullName evidence="1">Uncharacterized protein</fullName>
    </submittedName>
</protein>
<comment type="caution">
    <text evidence="1">The sequence shown here is derived from an EMBL/GenBank/DDBJ whole genome shotgun (WGS) entry which is preliminary data.</text>
</comment>
<gene>
    <name evidence="1" type="ORF">Lalb_Chr23g0265271</name>
</gene>
<dbReference type="EMBL" id="WOCE01000023">
    <property type="protein sequence ID" value="KAE9586632.1"/>
    <property type="molecule type" value="Genomic_DNA"/>
</dbReference>
<evidence type="ECO:0000313" key="2">
    <source>
        <dbReference type="Proteomes" id="UP000447434"/>
    </source>
</evidence>
<name>A0A6A4N9J8_LUPAL</name>
<reference evidence="2" key="1">
    <citation type="journal article" date="2020" name="Nat. Commun.">
        <title>Genome sequence of the cluster root forming white lupin.</title>
        <authorList>
            <person name="Hufnagel B."/>
            <person name="Marques A."/>
            <person name="Soriano A."/>
            <person name="Marques L."/>
            <person name="Divol F."/>
            <person name="Doumas P."/>
            <person name="Sallet E."/>
            <person name="Mancinotti D."/>
            <person name="Carrere S."/>
            <person name="Marande W."/>
            <person name="Arribat S."/>
            <person name="Keller J."/>
            <person name="Huneau C."/>
            <person name="Blein T."/>
            <person name="Aime D."/>
            <person name="Laguerre M."/>
            <person name="Taylor J."/>
            <person name="Schubert V."/>
            <person name="Nelson M."/>
            <person name="Geu-Flores F."/>
            <person name="Crespi M."/>
            <person name="Gallardo-Guerrero K."/>
            <person name="Delaux P.-M."/>
            <person name="Salse J."/>
            <person name="Berges H."/>
            <person name="Guyot R."/>
            <person name="Gouzy J."/>
            <person name="Peret B."/>
        </authorList>
    </citation>
    <scope>NUCLEOTIDE SEQUENCE [LARGE SCALE GENOMIC DNA]</scope>
    <source>
        <strain evidence="2">cv. Amiga</strain>
    </source>
</reference>